<dbReference type="PANTHER" id="PTHR43184:SF12">
    <property type="entry name" value="SUGAR PHOSPHATE EXCHANGER 3"/>
    <property type="match status" value="1"/>
</dbReference>
<feature type="transmembrane region" description="Helical" evidence="9">
    <location>
        <begin position="234"/>
        <end position="260"/>
    </location>
</feature>
<feature type="transmembrane region" description="Helical" evidence="9">
    <location>
        <begin position="155"/>
        <end position="179"/>
    </location>
</feature>
<dbReference type="PIRSF" id="PIRSF002808">
    <property type="entry name" value="Hexose_phosphate_transp"/>
    <property type="match status" value="1"/>
</dbReference>
<evidence type="ECO:0000256" key="7">
    <source>
        <dbReference type="ARBA" id="ARBA00023136"/>
    </source>
</evidence>
<dbReference type="InterPro" id="IPR011701">
    <property type="entry name" value="MFS"/>
</dbReference>
<accession>A0A7J6KXB4</accession>
<keyword evidence="6 9" id="KW-1133">Transmembrane helix</keyword>
<keyword evidence="5 9" id="KW-0812">Transmembrane</keyword>
<feature type="transmembrane region" description="Helical" evidence="9">
    <location>
        <begin position="122"/>
        <end position="149"/>
    </location>
</feature>
<dbReference type="EMBL" id="JAAPAO010001006">
    <property type="protein sequence ID" value="KAF4651790.1"/>
    <property type="molecule type" value="Genomic_DNA"/>
</dbReference>
<dbReference type="Gene3D" id="1.20.1250.20">
    <property type="entry name" value="MFS general substrate transporter like domains"/>
    <property type="match status" value="2"/>
</dbReference>
<evidence type="ECO:0000256" key="2">
    <source>
        <dbReference type="ARBA" id="ARBA00009598"/>
    </source>
</evidence>
<feature type="transmembrane region" description="Helical" evidence="9">
    <location>
        <begin position="87"/>
        <end position="110"/>
    </location>
</feature>
<feature type="transmembrane region" description="Helical" evidence="9">
    <location>
        <begin position="56"/>
        <end position="81"/>
    </location>
</feature>
<dbReference type="SUPFAM" id="SSF103473">
    <property type="entry name" value="MFS general substrate transporter"/>
    <property type="match status" value="1"/>
</dbReference>
<dbReference type="GO" id="GO:0022857">
    <property type="term" value="F:transmembrane transporter activity"/>
    <property type="evidence" value="ECO:0007669"/>
    <property type="project" value="InterPro"/>
</dbReference>
<comment type="similarity">
    <text evidence="2">Belongs to the major facilitator superfamily. Organophosphate:Pi antiporter (OPA) (TC 2.A.1.4) family.</text>
</comment>
<dbReference type="InterPro" id="IPR036259">
    <property type="entry name" value="MFS_trans_sf"/>
</dbReference>
<protein>
    <recommendedName>
        <fullName evidence="10">Major facilitator superfamily (MFS) profile domain-containing protein</fullName>
    </recommendedName>
</protein>
<feature type="region of interest" description="Disordered" evidence="8">
    <location>
        <begin position="182"/>
        <end position="220"/>
    </location>
</feature>
<evidence type="ECO:0000256" key="1">
    <source>
        <dbReference type="ARBA" id="ARBA00004141"/>
    </source>
</evidence>
<reference evidence="11 12" key="1">
    <citation type="submission" date="2020-04" db="EMBL/GenBank/DDBJ databases">
        <title>Perkinsus chesapeaki whole genome sequence.</title>
        <authorList>
            <person name="Bogema D.R."/>
        </authorList>
    </citation>
    <scope>NUCLEOTIDE SEQUENCE [LARGE SCALE GENOMIC DNA]</scope>
    <source>
        <strain evidence="11">ATCC PRA-425</strain>
    </source>
</reference>
<evidence type="ECO:0000256" key="8">
    <source>
        <dbReference type="SAM" id="MobiDB-lite"/>
    </source>
</evidence>
<dbReference type="InterPro" id="IPR020846">
    <property type="entry name" value="MFS_dom"/>
</dbReference>
<keyword evidence="4" id="KW-0762">Sugar transport</keyword>
<evidence type="ECO:0000256" key="9">
    <source>
        <dbReference type="SAM" id="Phobius"/>
    </source>
</evidence>
<evidence type="ECO:0000313" key="12">
    <source>
        <dbReference type="Proteomes" id="UP000591131"/>
    </source>
</evidence>
<feature type="transmembrane region" description="Helical" evidence="9">
    <location>
        <begin position="27"/>
        <end position="49"/>
    </location>
</feature>
<evidence type="ECO:0000256" key="6">
    <source>
        <dbReference type="ARBA" id="ARBA00022989"/>
    </source>
</evidence>
<organism evidence="11 12">
    <name type="scientific">Perkinsus chesapeaki</name>
    <name type="common">Clam parasite</name>
    <name type="synonym">Perkinsus andrewsi</name>
    <dbReference type="NCBI Taxonomy" id="330153"/>
    <lineage>
        <taxon>Eukaryota</taxon>
        <taxon>Sar</taxon>
        <taxon>Alveolata</taxon>
        <taxon>Perkinsozoa</taxon>
        <taxon>Perkinsea</taxon>
        <taxon>Perkinsida</taxon>
        <taxon>Perkinsidae</taxon>
        <taxon>Perkinsus</taxon>
    </lineage>
</organism>
<feature type="compositionally biased region" description="Polar residues" evidence="8">
    <location>
        <begin position="201"/>
        <end position="211"/>
    </location>
</feature>
<proteinExistence type="inferred from homology"/>
<evidence type="ECO:0000313" key="11">
    <source>
        <dbReference type="EMBL" id="KAF4651790.1"/>
    </source>
</evidence>
<dbReference type="Pfam" id="PF07690">
    <property type="entry name" value="MFS_1"/>
    <property type="match status" value="1"/>
</dbReference>
<dbReference type="InterPro" id="IPR000849">
    <property type="entry name" value="Sugar_P_transporter"/>
</dbReference>
<keyword evidence="12" id="KW-1185">Reference proteome</keyword>
<dbReference type="GO" id="GO:0005789">
    <property type="term" value="C:endoplasmic reticulum membrane"/>
    <property type="evidence" value="ECO:0007669"/>
    <property type="project" value="TreeGrafter"/>
</dbReference>
<evidence type="ECO:0000256" key="5">
    <source>
        <dbReference type="ARBA" id="ARBA00022692"/>
    </source>
</evidence>
<evidence type="ECO:0000259" key="10">
    <source>
        <dbReference type="PROSITE" id="PS50850"/>
    </source>
</evidence>
<sequence>MIHAARKSISSVAPLLKDSQFGYPTTFFGVMDLVFMLSYAIGMIFTTVLGDIYNPLIVTLLAAALAAMFQCILGVLVIFLYTPSYYYFYYFINACIGVSQSPVWPALIKVMSDYLGVNHSGVLFGIWVTSSPVGNIVGANLASLMLILFGSSSKAVIPGTFIAAAILLVLTSTVTYCAVSPQPASVDSPAASHEKERSESRLASSGNSCDSSHVEQAGTFTPSDEGKINFWRAWFIPGVIVYAIVTACVKGVAYALFFWLPLYLYEHASIAPMHANVMDTVYHVGGVIGSLACGWLSDRMVDVPGSGRAPALLLFQLLALITLSLMHAHQPTVAYLYVMLSLAGIFVGGAHAILCSAICTDLARQDALRGNRAALYNKV</sequence>
<comment type="subcellular location">
    <subcellularLocation>
        <location evidence="1">Membrane</location>
        <topology evidence="1">Multi-pass membrane protein</topology>
    </subcellularLocation>
</comment>
<dbReference type="Proteomes" id="UP000591131">
    <property type="component" value="Unassembled WGS sequence"/>
</dbReference>
<name>A0A7J6KXB4_PERCH</name>
<feature type="domain" description="Major facilitator superfamily (MFS) profile" evidence="10">
    <location>
        <begin position="239"/>
        <end position="379"/>
    </location>
</feature>
<evidence type="ECO:0000256" key="3">
    <source>
        <dbReference type="ARBA" id="ARBA00022448"/>
    </source>
</evidence>
<comment type="caution">
    <text evidence="11">The sequence shown here is derived from an EMBL/GenBank/DDBJ whole genome shotgun (WGS) entry which is preliminary data.</text>
</comment>
<keyword evidence="3" id="KW-0813">Transport</keyword>
<gene>
    <name evidence="11" type="ORF">FOL47_000178</name>
</gene>
<dbReference type="OrthoDB" id="431005at2759"/>
<feature type="transmembrane region" description="Helical" evidence="9">
    <location>
        <begin position="334"/>
        <end position="359"/>
    </location>
</feature>
<feature type="transmembrane region" description="Helical" evidence="9">
    <location>
        <begin position="309"/>
        <end position="328"/>
    </location>
</feature>
<keyword evidence="7 9" id="KW-0472">Membrane</keyword>
<dbReference type="PANTHER" id="PTHR43184">
    <property type="entry name" value="MAJOR FACILITATOR SUPERFAMILY TRANSPORTER 16, ISOFORM B"/>
    <property type="match status" value="1"/>
</dbReference>
<dbReference type="AlphaFoldDB" id="A0A7J6KXB4"/>
<evidence type="ECO:0000256" key="4">
    <source>
        <dbReference type="ARBA" id="ARBA00022597"/>
    </source>
</evidence>
<dbReference type="PROSITE" id="PS50850">
    <property type="entry name" value="MFS"/>
    <property type="match status" value="1"/>
</dbReference>